<dbReference type="InterPro" id="IPR011453">
    <property type="entry name" value="DUF1559"/>
</dbReference>
<evidence type="ECO:0000313" key="2">
    <source>
        <dbReference type="EMBL" id="PQO31229.1"/>
    </source>
</evidence>
<reference evidence="2 3" key="1">
    <citation type="submission" date="2018-02" db="EMBL/GenBank/DDBJ databases">
        <title>Comparative genomes isolates from brazilian mangrove.</title>
        <authorList>
            <person name="Araujo J.E."/>
            <person name="Taketani R.G."/>
            <person name="Silva M.C.P."/>
            <person name="Loureco M.V."/>
            <person name="Andreote F.D."/>
        </authorList>
    </citation>
    <scope>NUCLEOTIDE SEQUENCE [LARGE SCALE GENOMIC DNA]</scope>
    <source>
        <strain evidence="2 3">HEX-2 MGV</strain>
    </source>
</reference>
<dbReference type="OrthoDB" id="255848at2"/>
<sequence>MKKRAFTLVELLVVIAIIGVLIALLLPAVQQAREAARRMQCNNNLKQIGLGLHNFHDTFGQFPAGYGFNDQANAAAWRKAWGWGARILPFIEQSALHDQMGVTTQEFDGLLPGNNSSSWPAAGVALIRTPLDAYICPSDPGDDINTSVDFCHTGGPDTTKPAKSNYAGVLGHYTTNWNASATASIPNKHGMMDPQKGIRMADITDGTSNTLAVGERDSLHHAAYWVGTGNVNSEDSWSSPKAIGRTFGQKINQPLVGRFYLAFSSLHPGGANFLFADGSVHFLSETIDSREGLLTNGNPATWSSSYDSLDKSTVGVYQKLGLRDDGQPTGSY</sequence>
<dbReference type="AlphaFoldDB" id="A0A2S8FGD4"/>
<accession>A0A2S8FGD4</accession>
<dbReference type="Pfam" id="PF07596">
    <property type="entry name" value="SBP_bac_10"/>
    <property type="match status" value="1"/>
</dbReference>
<dbReference type="NCBIfam" id="TIGR04294">
    <property type="entry name" value="pre_pil_HX9DG"/>
    <property type="match status" value="1"/>
</dbReference>
<dbReference type="PANTHER" id="PTHR30093:SF2">
    <property type="entry name" value="TYPE II SECRETION SYSTEM PROTEIN H"/>
    <property type="match status" value="1"/>
</dbReference>
<dbReference type="RefSeq" id="WP_105353848.1">
    <property type="nucleotide sequence ID" value="NZ_PUIA01000037.1"/>
</dbReference>
<dbReference type="EMBL" id="PUIA01000037">
    <property type="protein sequence ID" value="PQO31229.1"/>
    <property type="molecule type" value="Genomic_DNA"/>
</dbReference>
<dbReference type="NCBIfam" id="TIGR02532">
    <property type="entry name" value="IV_pilin_GFxxxE"/>
    <property type="match status" value="1"/>
</dbReference>
<comment type="caution">
    <text evidence="2">The sequence shown here is derived from an EMBL/GenBank/DDBJ whole genome shotgun (WGS) entry which is preliminary data.</text>
</comment>
<dbReference type="InterPro" id="IPR012902">
    <property type="entry name" value="N_methyl_site"/>
</dbReference>
<organism evidence="2 3">
    <name type="scientific">Blastopirellula marina</name>
    <dbReference type="NCBI Taxonomy" id="124"/>
    <lineage>
        <taxon>Bacteria</taxon>
        <taxon>Pseudomonadati</taxon>
        <taxon>Planctomycetota</taxon>
        <taxon>Planctomycetia</taxon>
        <taxon>Pirellulales</taxon>
        <taxon>Pirellulaceae</taxon>
        <taxon>Blastopirellula</taxon>
    </lineage>
</organism>
<feature type="domain" description="DUF1559" evidence="1">
    <location>
        <begin position="30"/>
        <end position="289"/>
    </location>
</feature>
<evidence type="ECO:0000259" key="1">
    <source>
        <dbReference type="Pfam" id="PF07596"/>
    </source>
</evidence>
<evidence type="ECO:0000313" key="3">
    <source>
        <dbReference type="Proteomes" id="UP000240009"/>
    </source>
</evidence>
<protein>
    <submittedName>
        <fullName evidence="2">Prepilin-type cleavage/methylation domain-containing protein</fullName>
    </submittedName>
</protein>
<dbReference type="InterPro" id="IPR027558">
    <property type="entry name" value="Pre_pil_HX9DG_C"/>
</dbReference>
<name>A0A2S8FGD4_9BACT</name>
<dbReference type="SUPFAM" id="SSF54523">
    <property type="entry name" value="Pili subunits"/>
    <property type="match status" value="1"/>
</dbReference>
<dbReference type="Pfam" id="PF07963">
    <property type="entry name" value="N_methyl"/>
    <property type="match status" value="1"/>
</dbReference>
<proteinExistence type="predicted"/>
<dbReference type="Gene3D" id="3.30.700.10">
    <property type="entry name" value="Glycoprotein, Type 4 Pilin"/>
    <property type="match status" value="1"/>
</dbReference>
<dbReference type="Proteomes" id="UP000240009">
    <property type="component" value="Unassembled WGS sequence"/>
</dbReference>
<dbReference type="InterPro" id="IPR045584">
    <property type="entry name" value="Pilin-like"/>
</dbReference>
<dbReference type="PANTHER" id="PTHR30093">
    <property type="entry name" value="GENERAL SECRETION PATHWAY PROTEIN G"/>
    <property type="match status" value="1"/>
</dbReference>
<gene>
    <name evidence="2" type="ORF">C5Y96_12855</name>
</gene>